<sequence>MPSISKIRFTNVIYEDGMKRYNDDIFLFDGQNGAVLLENGGGKTVFIQTALQAVLPHTDLGDRKLKQTLKLDEGPAHIAIEWIIQDKPRHYAVTAVSLFSKNNQLDSVKFAFDYSEQQDHRLETLPFTQETADGTRVSSRQELLDHYAYLNRQFPNRAKTFQTIREYQAHIEETYQLITNEWKSLLTVNSGEGNVEKFFDHCHTSQALFDRLLIPTVESVLEDHGFVETFEESRDNFKQYKRLKEVIHENQGILEELNTYMNHHHELNEQEQAFTGEKTRLKGLSEAADGDEKQHQEALTALDREWSDFEAEEKRHLLQSDSLQISRQEEAFQEADRLLTELTEEAVLLEEKWKEAKRRDASLRLAGKKQELSEAKASRSSAAEQLAAQETDEELTDLEERLTAVKAELKGYFEALEKAIHDDMAMQTRRLEELSQERRQKEDEKEKHSVKREESAREAAEISGEIRSITSQMQKLKGELLSNEQTESVEGLMKSWMTKQADLDEEKIRLSETGRRLEQEQADMTTEMNRLKEALADRRVSLRQRETEQEQMDQEHERVRHELTAAKHAWRGLTSIYDQDAKLDNQLTAEISCSSRLRDDKRRSERIQRRLFDDYGGQDLFFADPEMAGLFKQWQNQWPVLETGFSYLEMIGESLSEHVTRYPYWAATLITTADEKGRLEAKLHDVSDKLLYPVFVLSTDEVKTVLQGAANDSMAEETVVIPAHWTDNLDPGQFNAWKERIEETAQKAEEAVKEQEELLRYWEDLQGTLQAFLMRYPFESWQNLNEQITSHQQEERQLVKAIRQQEQKQDDLKLQIRRHHERQNQVAEAYADVSSRLVKGQEYRQLKRRMTERDVEKKRFDDEVASAEMAIQRLLRQIQGIMIDEDEAKGAISNLKSRLTVEVWHDPAFKVAEPVASLPASRSKAMLDETLRELQLEELRMTRSHDAIRLQLSHAEKDVARLEKDIREIRSEDDLLDEEMDFPFDGGEQITLWQKWKKQCHSELDALGQRVRKQEKQADRLKWKLEELMTAFQTAFPERTVYRFEGDLDDAAKQLAAEAKSLKDRREALADAFTRLKREGDELEKVQTQLETFDAIYGFSDPALQAEPLTEEEHRAFTYQRLKQVETQYKRLQHQGEEVKLAWKRVNHAKAKFLGFIRENVQDQRLRHRAEEGVLKKETYSDMLAFETYMEKSLRQAIKIAEANIQSQGKQVETFIAHVHQHLRKLAAELQSIPEKTRVKTGEQWKTIFTFGIPDWAEEEGLERIREHFDWIMNELEKEAYKDSDGQDNTAKMRQSLETWLHAKQLLRRVINEKSLKVSCRKVKNNNDITSRSYSWEESNRWSGGEKWSKNMTLFLGIQNYVAEKKQPITIDGGGRRSRTVILDNPFGQASSDHVLSPVFFVAEKLGFQILTLTAHTEGKFLGDYFPVIYSCRLRSAAGTDKQMVDKEKKIQYAYFKDHDPLSLERLGETQQGTLW</sequence>
<feature type="region of interest" description="Disordered" evidence="2">
    <location>
        <begin position="368"/>
        <end position="395"/>
    </location>
</feature>
<keyword evidence="1" id="KW-0175">Coiled coil</keyword>
<gene>
    <name evidence="3" type="ORF">BBEV_0406</name>
</gene>
<keyword evidence="4" id="KW-1185">Reference proteome</keyword>
<dbReference type="OrthoDB" id="9815057at2"/>
<dbReference type="Proteomes" id="UP000094463">
    <property type="component" value="Chromosome"/>
</dbReference>
<accession>A0A1D7QS14</accession>
<dbReference type="EMBL" id="CP012502">
    <property type="protein sequence ID" value="AOM81800.1"/>
    <property type="molecule type" value="Genomic_DNA"/>
</dbReference>
<dbReference type="PATRIC" id="fig|632773.3.peg.440"/>
<protein>
    <submittedName>
        <fullName evidence="3">Chromosome Segregation ATPase-Like Protein</fullName>
    </submittedName>
</protein>
<feature type="coiled-coil region" evidence="1">
    <location>
        <begin position="734"/>
        <end position="822"/>
    </location>
</feature>
<reference evidence="3 4" key="1">
    <citation type="submission" date="2015-08" db="EMBL/GenBank/DDBJ databases">
        <title>The complete genome sequence of Bacillus beveridgei MLTeJB.</title>
        <authorList>
            <person name="Hanson T.E."/>
            <person name="Mesa C."/>
            <person name="Basesman S.M."/>
            <person name="Oremland R.S."/>
        </authorList>
    </citation>
    <scope>NUCLEOTIDE SEQUENCE [LARGE SCALE GENOMIC DNA]</scope>
    <source>
        <strain evidence="3 4">MLTeJB</strain>
    </source>
</reference>
<dbReference type="STRING" id="632773.BBEV_0406"/>
<proteinExistence type="predicted"/>
<feature type="compositionally biased region" description="Basic and acidic residues" evidence="2">
    <location>
        <begin position="368"/>
        <end position="377"/>
    </location>
</feature>
<organism evidence="3 4">
    <name type="scientific">Salisediminibacterium beveridgei</name>
    <dbReference type="NCBI Taxonomy" id="632773"/>
    <lineage>
        <taxon>Bacteria</taxon>
        <taxon>Bacillati</taxon>
        <taxon>Bacillota</taxon>
        <taxon>Bacilli</taxon>
        <taxon>Bacillales</taxon>
        <taxon>Bacillaceae</taxon>
        <taxon>Salisediminibacterium</taxon>
    </lineage>
</organism>
<feature type="region of interest" description="Disordered" evidence="2">
    <location>
        <begin position="433"/>
        <end position="461"/>
    </location>
</feature>
<name>A0A1D7QS14_9BACI</name>
<evidence type="ECO:0000256" key="1">
    <source>
        <dbReference type="SAM" id="Coils"/>
    </source>
</evidence>
<evidence type="ECO:0000313" key="3">
    <source>
        <dbReference type="EMBL" id="AOM81800.1"/>
    </source>
</evidence>
<dbReference type="KEGG" id="bbev:BBEV_0406"/>
<dbReference type="RefSeq" id="WP_084007174.1">
    <property type="nucleotide sequence ID" value="NZ_CP012502.1"/>
</dbReference>
<feature type="coiled-coil region" evidence="1">
    <location>
        <begin position="945"/>
        <end position="1079"/>
    </location>
</feature>
<feature type="compositionally biased region" description="Basic and acidic residues" evidence="2">
    <location>
        <begin position="433"/>
        <end position="460"/>
    </location>
</feature>
<evidence type="ECO:0000256" key="2">
    <source>
        <dbReference type="SAM" id="MobiDB-lite"/>
    </source>
</evidence>
<evidence type="ECO:0000313" key="4">
    <source>
        <dbReference type="Proteomes" id="UP000094463"/>
    </source>
</evidence>
<feature type="coiled-coil region" evidence="1">
    <location>
        <begin position="503"/>
        <end position="562"/>
    </location>
</feature>